<dbReference type="STRING" id="1125699.HMPREF9194_00285"/>
<dbReference type="HOGENOM" id="CLU_060257_0_0_12"/>
<reference evidence="2 3" key="1">
    <citation type="submission" date="2013-04" db="EMBL/GenBank/DDBJ databases">
        <title>The Genome Sequence of Treponema maltophilum ATCC 51939.</title>
        <authorList>
            <consortium name="The Broad Institute Genomics Platform"/>
            <person name="Earl A."/>
            <person name="Ward D."/>
            <person name="Feldgarden M."/>
            <person name="Gevers D."/>
            <person name="Leonetti C."/>
            <person name="Blanton J.M."/>
            <person name="Dewhirst F.E."/>
            <person name="Izard J."/>
            <person name="Walker B."/>
            <person name="Young S."/>
            <person name="Zeng Q."/>
            <person name="Gargeya S."/>
            <person name="Fitzgerald M."/>
            <person name="Haas B."/>
            <person name="Abouelleil A."/>
            <person name="Allen A.W."/>
            <person name="Alvarado L."/>
            <person name="Arachchi H.M."/>
            <person name="Berlin A.M."/>
            <person name="Chapman S.B."/>
            <person name="Gainer-Dewar J."/>
            <person name="Goldberg J."/>
            <person name="Griggs A."/>
            <person name="Gujja S."/>
            <person name="Hansen M."/>
            <person name="Howarth C."/>
            <person name="Imamovic A."/>
            <person name="Ireland A."/>
            <person name="Larimer J."/>
            <person name="McCowan C."/>
            <person name="Murphy C."/>
            <person name="Pearson M."/>
            <person name="Poon T.W."/>
            <person name="Priest M."/>
            <person name="Roberts A."/>
            <person name="Saif S."/>
            <person name="Shea T."/>
            <person name="Sisk P."/>
            <person name="Sykes S."/>
            <person name="Wortman J."/>
            <person name="Nusbaum C."/>
            <person name="Birren B."/>
        </authorList>
    </citation>
    <scope>NUCLEOTIDE SEQUENCE [LARGE SCALE GENOMIC DNA]</scope>
    <source>
        <strain evidence="2 3">ATCC 51939</strain>
    </source>
</reference>
<dbReference type="Gene3D" id="1.10.4080.10">
    <property type="entry name" value="ADP-ribosylation/Crystallin J1"/>
    <property type="match status" value="1"/>
</dbReference>
<dbReference type="PANTHER" id="PTHR16222:SF12">
    <property type="entry name" value="ADP-RIBOSYLGLYCOHYDROLASE-RELATED"/>
    <property type="match status" value="1"/>
</dbReference>
<feature type="binding site" evidence="1">
    <location>
        <position position="274"/>
    </location>
    <ligand>
        <name>Mg(2+)</name>
        <dbReference type="ChEBI" id="CHEBI:18420"/>
        <label>1</label>
    </ligand>
</feature>
<keyword evidence="1" id="KW-0460">Magnesium</keyword>
<dbReference type="Pfam" id="PF03747">
    <property type="entry name" value="ADP_ribosyl_GH"/>
    <property type="match status" value="1"/>
</dbReference>
<dbReference type="GO" id="GO:0046872">
    <property type="term" value="F:metal ion binding"/>
    <property type="evidence" value="ECO:0007669"/>
    <property type="project" value="UniProtKB-KW"/>
</dbReference>
<feature type="binding site" evidence="1">
    <location>
        <position position="60"/>
    </location>
    <ligand>
        <name>Mg(2+)</name>
        <dbReference type="ChEBI" id="CHEBI:18420"/>
        <label>1</label>
    </ligand>
</feature>
<evidence type="ECO:0000313" key="3">
    <source>
        <dbReference type="Proteomes" id="UP000014541"/>
    </source>
</evidence>
<dbReference type="PATRIC" id="fig|1125699.3.peg.288"/>
<dbReference type="RefSeq" id="WP_016524586.1">
    <property type="nucleotide sequence ID" value="NZ_KE332518.1"/>
</dbReference>
<accession>S3L652</accession>
<feature type="binding site" evidence="1">
    <location>
        <position position="271"/>
    </location>
    <ligand>
        <name>Mg(2+)</name>
        <dbReference type="ChEBI" id="CHEBI:18420"/>
        <label>1</label>
    </ligand>
</feature>
<evidence type="ECO:0008006" key="4">
    <source>
        <dbReference type="Google" id="ProtNLM"/>
    </source>
</evidence>
<dbReference type="Proteomes" id="UP000014541">
    <property type="component" value="Unassembled WGS sequence"/>
</dbReference>
<dbReference type="InterPro" id="IPR005502">
    <property type="entry name" value="Ribosyl_crysJ1"/>
</dbReference>
<dbReference type="SUPFAM" id="SSF101478">
    <property type="entry name" value="ADP-ribosylglycohydrolase"/>
    <property type="match status" value="1"/>
</dbReference>
<organism evidence="2 3">
    <name type="scientific">Treponema maltophilum ATCC 51939</name>
    <dbReference type="NCBI Taxonomy" id="1125699"/>
    <lineage>
        <taxon>Bacteria</taxon>
        <taxon>Pseudomonadati</taxon>
        <taxon>Spirochaetota</taxon>
        <taxon>Spirochaetia</taxon>
        <taxon>Spirochaetales</taxon>
        <taxon>Treponemataceae</taxon>
        <taxon>Treponema</taxon>
    </lineage>
</organism>
<dbReference type="PANTHER" id="PTHR16222">
    <property type="entry name" value="ADP-RIBOSYLGLYCOHYDROLASE"/>
    <property type="match status" value="1"/>
</dbReference>
<feature type="binding site" evidence="1">
    <location>
        <position position="58"/>
    </location>
    <ligand>
        <name>Mg(2+)</name>
        <dbReference type="ChEBI" id="CHEBI:18420"/>
        <label>1</label>
    </ligand>
</feature>
<dbReference type="InterPro" id="IPR050792">
    <property type="entry name" value="ADP-ribosylglycohydrolase"/>
</dbReference>
<dbReference type="eggNOG" id="COG1397">
    <property type="taxonomic scope" value="Bacteria"/>
</dbReference>
<proteinExistence type="predicted"/>
<evidence type="ECO:0000256" key="1">
    <source>
        <dbReference type="PIRSR" id="PIRSR605502-1"/>
    </source>
</evidence>
<feature type="binding site" evidence="1">
    <location>
        <position position="59"/>
    </location>
    <ligand>
        <name>Mg(2+)</name>
        <dbReference type="ChEBI" id="CHEBI:18420"/>
        <label>1</label>
    </ligand>
</feature>
<evidence type="ECO:0000313" key="2">
    <source>
        <dbReference type="EMBL" id="EPF32289.1"/>
    </source>
</evidence>
<name>S3L652_TREMA</name>
<dbReference type="InterPro" id="IPR036705">
    <property type="entry name" value="Ribosyl_crysJ1_sf"/>
</dbReference>
<gene>
    <name evidence="2" type="ORF">HMPREF9194_00285</name>
</gene>
<dbReference type="EMBL" id="ATFF01000002">
    <property type="protein sequence ID" value="EPF32289.1"/>
    <property type="molecule type" value="Genomic_DNA"/>
</dbReference>
<dbReference type="OrthoDB" id="9761704at2"/>
<sequence>MLKKEDALKDRNEIKKRATGALIGLAVGDSFGDASRMQANRENYGFITDFSAGSAWSTDDTEFALLTAKTLIRCKGKLTSEEVVKSWMEDVVVQDEYKRGGASEKAAADNLRAGLLPPLTGKYSTFNTSDGSAMRIPPIGIMCAGDPEKAAALAQIESEISHAGDGVWGAQAVAAAVAVAMADGTIDEIFEAAMAPIPQDSWLYYSMTKVFEIIEKENYDIASCWMKIHDATRASTWATTAEAVPAAFGCLKLMHKDFKSAVLLAGNFARDADTIGAIAGSVMGAKYSIDGIPEHWVKKVRYPSGTCLQFTKGLDIIEIAEKLAELNYV</sequence>
<feature type="binding site" evidence="1">
    <location>
        <position position="273"/>
    </location>
    <ligand>
        <name>Mg(2+)</name>
        <dbReference type="ChEBI" id="CHEBI:18420"/>
        <label>1</label>
    </ligand>
</feature>
<comment type="caution">
    <text evidence="2">The sequence shown here is derived from an EMBL/GenBank/DDBJ whole genome shotgun (WGS) entry which is preliminary data.</text>
</comment>
<comment type="cofactor">
    <cofactor evidence="1">
        <name>Mg(2+)</name>
        <dbReference type="ChEBI" id="CHEBI:18420"/>
    </cofactor>
    <text evidence="1">Binds 2 magnesium ions per subunit.</text>
</comment>
<dbReference type="AlphaFoldDB" id="S3L652"/>
<keyword evidence="3" id="KW-1185">Reference proteome</keyword>
<keyword evidence="1" id="KW-0479">Metal-binding</keyword>
<protein>
    <recommendedName>
        <fullName evidence="4">ADP-ribosylglycohydrolase</fullName>
    </recommendedName>
</protein>